<dbReference type="Pfam" id="PF08240">
    <property type="entry name" value="ADH_N"/>
    <property type="match status" value="1"/>
</dbReference>
<dbReference type="SMART" id="SM00829">
    <property type="entry name" value="PKS_ER"/>
    <property type="match status" value="1"/>
</dbReference>
<sequence>MQAIDNSTANAPGTTLAMMKAVVHREYGEPDVLTVGEVRKPTPGAGEVLIRVVAAGVSIGDHHIITGKPYLVRLSPFGGFPRPKNQVPGAALSGRIEAVGPGVSTFHVGDEIFGQALHGAFAEYIVMPAALIAYKPKNLSFEEAAAVPWGTTALQGLRDSGGIKAGDRVLVYGASGAVGTWAVQLAKSLGAHVTAVCSTHNVDLVRSLGADEVIDYKKKDFVEGGARFDILLDMVGNRGFSDYKAVLKGGGRYVPCSGGGGDWLGPLLRIIGGLLSFLIGGKQFKMFIQNVNADDLVVMRELIEANRVKPVVERTWPMSEAAAALRHVGTGHSRGLNVLRLS</sequence>
<dbReference type="PANTHER" id="PTHR11695">
    <property type="entry name" value="ALCOHOL DEHYDROGENASE RELATED"/>
    <property type="match status" value="1"/>
</dbReference>
<evidence type="ECO:0000259" key="1">
    <source>
        <dbReference type="SMART" id="SM00829"/>
    </source>
</evidence>
<dbReference type="GO" id="GO:0016491">
    <property type="term" value="F:oxidoreductase activity"/>
    <property type="evidence" value="ECO:0007669"/>
    <property type="project" value="InterPro"/>
</dbReference>
<dbReference type="Pfam" id="PF13602">
    <property type="entry name" value="ADH_zinc_N_2"/>
    <property type="match status" value="1"/>
</dbReference>
<dbReference type="Gene3D" id="3.90.180.10">
    <property type="entry name" value="Medium-chain alcohol dehydrogenases, catalytic domain"/>
    <property type="match status" value="1"/>
</dbReference>
<accession>L7VXY7</accession>
<reference evidence="2" key="1">
    <citation type="submission" date="2012-09" db="EMBL/GenBank/DDBJ databases">
        <title>Metagenomic Characterization of a Microbial Community in Wastewater Detects High Levels of Antibiotic Resistance.</title>
        <authorList>
            <person name="Abrams M."/>
            <person name="Caldwell A."/>
            <person name="Vandaei E."/>
            <person name="Lee W."/>
            <person name="Perrott J."/>
            <person name="Khan S.Y."/>
            <person name="Ta J."/>
            <person name="Romero D."/>
            <person name="Nguyen V."/>
            <person name="Pourmand N."/>
            <person name="Ouverney C.C."/>
        </authorList>
    </citation>
    <scope>NUCLEOTIDE SEQUENCE</scope>
</reference>
<evidence type="ECO:0000313" key="2">
    <source>
        <dbReference type="EMBL" id="AGC71030.1"/>
    </source>
</evidence>
<proteinExistence type="predicted"/>
<dbReference type="EMBL" id="JX649860">
    <property type="protein sequence ID" value="AGC71030.1"/>
    <property type="molecule type" value="Genomic_DNA"/>
</dbReference>
<dbReference type="SUPFAM" id="SSF51735">
    <property type="entry name" value="NAD(P)-binding Rossmann-fold domains"/>
    <property type="match status" value="1"/>
</dbReference>
<dbReference type="InterPro" id="IPR050700">
    <property type="entry name" value="YIM1/Zinc_Alcohol_DH_Fams"/>
</dbReference>
<protein>
    <submittedName>
        <fullName evidence="2">Putative oxidoreductase, Zn-binding</fullName>
    </submittedName>
</protein>
<dbReference type="CDD" id="cd08267">
    <property type="entry name" value="MDR1"/>
    <property type="match status" value="1"/>
</dbReference>
<dbReference type="PANTHER" id="PTHR11695:SF648">
    <property type="entry name" value="ZINC-BINDING OXIDOREDUCTASE"/>
    <property type="match status" value="1"/>
</dbReference>
<dbReference type="Gene3D" id="3.40.50.720">
    <property type="entry name" value="NAD(P)-binding Rossmann-like Domain"/>
    <property type="match status" value="1"/>
</dbReference>
<organism evidence="2">
    <name type="scientific">uncultured bacterium A1Q1_fos_1231</name>
    <dbReference type="NCBI Taxonomy" id="1256544"/>
    <lineage>
        <taxon>Bacteria</taxon>
        <taxon>environmental samples</taxon>
    </lineage>
</organism>
<name>L7VXY7_9BACT</name>
<dbReference type="InterPro" id="IPR013154">
    <property type="entry name" value="ADH-like_N"/>
</dbReference>
<dbReference type="SUPFAM" id="SSF50129">
    <property type="entry name" value="GroES-like"/>
    <property type="match status" value="1"/>
</dbReference>
<dbReference type="InterPro" id="IPR036291">
    <property type="entry name" value="NAD(P)-bd_dom_sf"/>
</dbReference>
<feature type="domain" description="Enoyl reductase (ER)" evidence="1">
    <location>
        <begin position="28"/>
        <end position="339"/>
    </location>
</feature>
<dbReference type="InterPro" id="IPR011032">
    <property type="entry name" value="GroES-like_sf"/>
</dbReference>
<dbReference type="InterPro" id="IPR020843">
    <property type="entry name" value="ER"/>
</dbReference>
<dbReference type="AlphaFoldDB" id="L7VXY7"/>